<proteinExistence type="predicted"/>
<dbReference type="Gene3D" id="2.40.70.10">
    <property type="entry name" value="Acid Proteases"/>
    <property type="match status" value="1"/>
</dbReference>
<name>A0A6L2KTM7_TANCI</name>
<dbReference type="PANTHER" id="PTHR33067">
    <property type="entry name" value="RNA-DIRECTED DNA POLYMERASE-RELATED"/>
    <property type="match status" value="1"/>
</dbReference>
<dbReference type="EMBL" id="BKCJ010002965">
    <property type="protein sequence ID" value="GEU52100.1"/>
    <property type="molecule type" value="Genomic_DNA"/>
</dbReference>
<gene>
    <name evidence="4" type="ORF">Tci_024078</name>
</gene>
<feature type="domain" description="Reverse transcriptase Ty1/copia-type" evidence="3">
    <location>
        <begin position="1109"/>
        <end position="1192"/>
    </location>
</feature>
<evidence type="ECO:0000256" key="2">
    <source>
        <dbReference type="SAM" id="MobiDB-lite"/>
    </source>
</evidence>
<feature type="compositionally biased region" description="Polar residues" evidence="2">
    <location>
        <begin position="613"/>
        <end position="626"/>
    </location>
</feature>
<dbReference type="InterPro" id="IPR013103">
    <property type="entry name" value="RVT_2"/>
</dbReference>
<dbReference type="Pfam" id="PF07727">
    <property type="entry name" value="RVT_2"/>
    <property type="match status" value="1"/>
</dbReference>
<feature type="region of interest" description="Disordered" evidence="2">
    <location>
        <begin position="606"/>
        <end position="628"/>
    </location>
</feature>
<evidence type="ECO:0000313" key="4">
    <source>
        <dbReference type="EMBL" id="GEU52100.1"/>
    </source>
</evidence>
<keyword evidence="1" id="KW-0175">Coiled coil</keyword>
<evidence type="ECO:0000256" key="1">
    <source>
        <dbReference type="SAM" id="Coils"/>
    </source>
</evidence>
<sequence length="1196" mass="136646">MRDANPIRTLGNYSKPSHEGYKNTIELLDGNNVYCMEDPEQAFVEYASSHTDEAGGLVSNFMASQDARLSKFKADFKQQQSDMTHKIDTVLKAITDRMAGALPSDTVKKLKLNDNFTSPISGLCKHNLFKKLNIGLLEETNHVFGLADGTKSYHIGIVRDVEIHIGSLKLLIDFYVIDMKKDLKTLLLVGRGFLATANAVIDYRKAKIAVGEGITRSQLSPVRAFPTYSPKERQQPPEYCLYYTVTIRLKKALNGLKRAPRPCDPVDTLMVERTKLDEDLQGIPVDPTRYRESMADQQGNKKQQQQGRLDEELVPVNEQINPKDLNHLFITPPPHDDIVSFMKKLGYPEVLEKVSKMVINNMYQPWRTFMSMINKCLTKKASEFNIPRLALLQTPKKSVKEEGAVTLSRFTKLIIKHILSHNNNDPIYGMAIPMEMMTDEIKTSANYSNYLAKPMGDKPVKAHKIWIAIERLQQGESLNIQDVKTNLFWKFGKFTSHDGEFMESYYSRFYKMMNEMIRNNLTVAKMQVNVQFLQQLQPEWSRFVTIVKQQHDLDTVSYHKLFDVLKQYQKEVNEIHAERIAKNANPLSLIVAASLYPDPYYQAPKSHKPYAPTSKQSSSTRSNASTKFKGKEIAKLITPPSVYKNDNQTGQFRNQRTMTVAEAKEIVGSQEVPTADSGTDTELLEQVQKDAEYNVFANVRQHSEQPESNSNTCLVEKDDRNVTPDSPDMCNNDIQTDENAKDERVALANLIENLKFDVDENKKIQKQLKKANASLAHELKECKSIIAETSRTLGESNSIRDSCLIALQNKQTKFKRYKALNDRTVDYDKLERKLNEILGLLAQKEIDIKEGLKGIVKEKTNVTTDLKLKEERHRQTPKGSTFNGRPNFTNPMYLKIAQSGKPCLYKIPNDQTDPPNRLVPDREETLTLEKESRSKLNKDLVRPYDCTKLNSLYEIFKPASHEYHEQLAHANEFAQILGYKDLLQGNITINRVYYVEGLNHNLFSVGQFCDADLEVAFLKSTCFVRDLQGNNLFTGNHRSDLYTISLQETTSSNPICLMAKALSTQAWLWHQRLSHLNFEYINLLSKKDVVIGLPKLKYVKDQLCSSCEKKKDEDQTVIRNKARLIAKDYAQEEGIDFEESFSLVARLEGVRIFVAYAAHKYFPIYQMDVKMTFLNGPLKEEIYVAQPDGFIDPDHP</sequence>
<accession>A0A6L2KTM7</accession>
<comment type="caution">
    <text evidence="4">The sequence shown here is derived from an EMBL/GenBank/DDBJ whole genome shotgun (WGS) entry which is preliminary data.</text>
</comment>
<dbReference type="AlphaFoldDB" id="A0A6L2KTM7"/>
<dbReference type="PANTHER" id="PTHR33067:SF9">
    <property type="entry name" value="RNA-DIRECTED DNA POLYMERASE"/>
    <property type="match status" value="1"/>
</dbReference>
<feature type="coiled-coil region" evidence="1">
    <location>
        <begin position="747"/>
        <end position="781"/>
    </location>
</feature>
<organism evidence="4">
    <name type="scientific">Tanacetum cinerariifolium</name>
    <name type="common">Dalmatian daisy</name>
    <name type="synonym">Chrysanthemum cinerariifolium</name>
    <dbReference type="NCBI Taxonomy" id="118510"/>
    <lineage>
        <taxon>Eukaryota</taxon>
        <taxon>Viridiplantae</taxon>
        <taxon>Streptophyta</taxon>
        <taxon>Embryophyta</taxon>
        <taxon>Tracheophyta</taxon>
        <taxon>Spermatophyta</taxon>
        <taxon>Magnoliopsida</taxon>
        <taxon>eudicotyledons</taxon>
        <taxon>Gunneridae</taxon>
        <taxon>Pentapetalae</taxon>
        <taxon>asterids</taxon>
        <taxon>campanulids</taxon>
        <taxon>Asterales</taxon>
        <taxon>Asteraceae</taxon>
        <taxon>Asteroideae</taxon>
        <taxon>Anthemideae</taxon>
        <taxon>Anthemidinae</taxon>
        <taxon>Tanacetum</taxon>
    </lineage>
</organism>
<evidence type="ECO:0000259" key="3">
    <source>
        <dbReference type="Pfam" id="PF07727"/>
    </source>
</evidence>
<dbReference type="InterPro" id="IPR021109">
    <property type="entry name" value="Peptidase_aspartic_dom_sf"/>
</dbReference>
<reference evidence="4" key="1">
    <citation type="journal article" date="2019" name="Sci. Rep.">
        <title>Draft genome of Tanacetum cinerariifolium, the natural source of mosquito coil.</title>
        <authorList>
            <person name="Yamashiro T."/>
            <person name="Shiraishi A."/>
            <person name="Satake H."/>
            <person name="Nakayama K."/>
        </authorList>
    </citation>
    <scope>NUCLEOTIDE SEQUENCE</scope>
</reference>
<dbReference type="CDD" id="cd00303">
    <property type="entry name" value="retropepsin_like"/>
    <property type="match status" value="1"/>
</dbReference>
<protein>
    <submittedName>
        <fullName evidence="4">Integrase, catalytic region, zinc finger, CCHC-type, peptidase aspartic, catalytic</fullName>
    </submittedName>
</protein>